<dbReference type="OrthoDB" id="8123886at2759"/>
<name>A0A4C1TNJ7_EUMVA</name>
<feature type="region of interest" description="Disordered" evidence="1">
    <location>
        <begin position="1"/>
        <end position="33"/>
    </location>
</feature>
<protein>
    <submittedName>
        <fullName evidence="2">Uncharacterized protein</fullName>
    </submittedName>
</protein>
<proteinExistence type="predicted"/>
<organism evidence="2 3">
    <name type="scientific">Eumeta variegata</name>
    <name type="common">Bagworm moth</name>
    <name type="synonym">Eumeta japonica</name>
    <dbReference type="NCBI Taxonomy" id="151549"/>
    <lineage>
        <taxon>Eukaryota</taxon>
        <taxon>Metazoa</taxon>
        <taxon>Ecdysozoa</taxon>
        <taxon>Arthropoda</taxon>
        <taxon>Hexapoda</taxon>
        <taxon>Insecta</taxon>
        <taxon>Pterygota</taxon>
        <taxon>Neoptera</taxon>
        <taxon>Endopterygota</taxon>
        <taxon>Lepidoptera</taxon>
        <taxon>Glossata</taxon>
        <taxon>Ditrysia</taxon>
        <taxon>Tineoidea</taxon>
        <taxon>Psychidae</taxon>
        <taxon>Oiketicinae</taxon>
        <taxon>Eumeta</taxon>
    </lineage>
</organism>
<sequence length="164" mass="18877">MSKEFESKFESDLDSFSDESNDEDFTQVQSQKACKPRLHAIYESKTLRTLLCHRKLKPPSLRTRRRLDKPKAPTAAKVATYEPDVIATPTSKKLQRLPPLFIHNKDQWSEIRKQCESKSIVISKTHNTARGLRVQPAAILDFRNLSDLLATLKIAYHTDSLKER</sequence>
<dbReference type="EMBL" id="BGZK01000072">
    <property type="protein sequence ID" value="GBP15500.1"/>
    <property type="molecule type" value="Genomic_DNA"/>
</dbReference>
<accession>A0A4C1TNJ7</accession>
<evidence type="ECO:0000313" key="3">
    <source>
        <dbReference type="Proteomes" id="UP000299102"/>
    </source>
</evidence>
<keyword evidence="3" id="KW-1185">Reference proteome</keyword>
<gene>
    <name evidence="2" type="ORF">EVAR_9280_1</name>
</gene>
<evidence type="ECO:0000256" key="1">
    <source>
        <dbReference type="SAM" id="MobiDB-lite"/>
    </source>
</evidence>
<comment type="caution">
    <text evidence="2">The sequence shown here is derived from an EMBL/GenBank/DDBJ whole genome shotgun (WGS) entry which is preliminary data.</text>
</comment>
<dbReference type="Proteomes" id="UP000299102">
    <property type="component" value="Unassembled WGS sequence"/>
</dbReference>
<feature type="compositionally biased region" description="Acidic residues" evidence="1">
    <location>
        <begin position="12"/>
        <end position="25"/>
    </location>
</feature>
<evidence type="ECO:0000313" key="2">
    <source>
        <dbReference type="EMBL" id="GBP15500.1"/>
    </source>
</evidence>
<dbReference type="AlphaFoldDB" id="A0A4C1TNJ7"/>
<reference evidence="2 3" key="1">
    <citation type="journal article" date="2019" name="Commun. Biol.">
        <title>The bagworm genome reveals a unique fibroin gene that provides high tensile strength.</title>
        <authorList>
            <person name="Kono N."/>
            <person name="Nakamura H."/>
            <person name="Ohtoshi R."/>
            <person name="Tomita M."/>
            <person name="Numata K."/>
            <person name="Arakawa K."/>
        </authorList>
    </citation>
    <scope>NUCLEOTIDE SEQUENCE [LARGE SCALE GENOMIC DNA]</scope>
</reference>
<feature type="compositionally biased region" description="Basic and acidic residues" evidence="1">
    <location>
        <begin position="1"/>
        <end position="11"/>
    </location>
</feature>